<dbReference type="SUPFAM" id="SSF63446">
    <property type="entry name" value="Type I dockerin domain"/>
    <property type="match status" value="1"/>
</dbReference>
<dbReference type="SUPFAM" id="SSF49785">
    <property type="entry name" value="Galactose-binding domain-like"/>
    <property type="match status" value="1"/>
</dbReference>
<gene>
    <name evidence="6" type="ORF">J2Z65_002184</name>
</gene>
<dbReference type="EMBL" id="JAGGKV010000004">
    <property type="protein sequence ID" value="MBP1962968.1"/>
    <property type="molecule type" value="Genomic_DNA"/>
</dbReference>
<dbReference type="InterPro" id="IPR036116">
    <property type="entry name" value="FN3_sf"/>
</dbReference>
<dbReference type="PROSITE" id="PS50853">
    <property type="entry name" value="FN3"/>
    <property type="match status" value="1"/>
</dbReference>
<dbReference type="Pfam" id="PF00404">
    <property type="entry name" value="Dockerin_1"/>
    <property type="match status" value="1"/>
</dbReference>
<dbReference type="SMART" id="SM00060">
    <property type="entry name" value="FN3"/>
    <property type="match status" value="1"/>
</dbReference>
<dbReference type="InterPro" id="IPR036439">
    <property type="entry name" value="Dockerin_dom_sf"/>
</dbReference>
<dbReference type="InterPro" id="IPR008965">
    <property type="entry name" value="CBM2/CBM3_carb-bd_dom_sf"/>
</dbReference>
<dbReference type="InterPro" id="IPR008979">
    <property type="entry name" value="Galactose-bd-like_sf"/>
</dbReference>
<feature type="domain" description="Dockerin" evidence="5">
    <location>
        <begin position="1044"/>
        <end position="1106"/>
    </location>
</feature>
<dbReference type="Gene3D" id="2.60.120.260">
    <property type="entry name" value="Galactose-binding domain-like"/>
    <property type="match status" value="1"/>
</dbReference>
<dbReference type="CDD" id="cd23669">
    <property type="entry name" value="GH55_SacteLam55A-like"/>
    <property type="match status" value="1"/>
</dbReference>
<dbReference type="RefSeq" id="WP_167065385.1">
    <property type="nucleotide sequence ID" value="NZ_JAAOZR010000042.1"/>
</dbReference>
<dbReference type="InterPro" id="IPR003961">
    <property type="entry name" value="FN3_dom"/>
</dbReference>
<accession>A0ABS4HWG5</accession>
<dbReference type="InterPro" id="IPR002105">
    <property type="entry name" value="Dockerin_1_rpt"/>
</dbReference>
<dbReference type="InterPro" id="IPR016134">
    <property type="entry name" value="Dockerin_dom"/>
</dbReference>
<dbReference type="Gene3D" id="1.20.1270.90">
    <property type="entry name" value="AF1782-like"/>
    <property type="match status" value="1"/>
</dbReference>
<proteinExistence type="predicted"/>
<comment type="caution">
    <text evidence="6">The sequence shown here is derived from an EMBL/GenBank/DDBJ whole genome shotgun (WGS) entry which is preliminary data.</text>
</comment>
<dbReference type="Gene3D" id="2.60.40.680">
    <property type="match status" value="1"/>
</dbReference>
<dbReference type="Pfam" id="PF00963">
    <property type="entry name" value="Cohesin"/>
    <property type="match status" value="1"/>
</dbReference>
<feature type="domain" description="F5/8 type C" evidence="3">
    <location>
        <begin position="692"/>
        <end position="835"/>
    </location>
</feature>
<feature type="chain" id="PRO_5046858182" evidence="2">
    <location>
        <begin position="30"/>
        <end position="1106"/>
    </location>
</feature>
<feature type="domain" description="Fibronectin type-III" evidence="4">
    <location>
        <begin position="617"/>
        <end position="702"/>
    </location>
</feature>
<dbReference type="SUPFAM" id="SSF49384">
    <property type="entry name" value="Carbohydrate-binding domain"/>
    <property type="match status" value="1"/>
</dbReference>
<feature type="region of interest" description="Disordered" evidence="1">
    <location>
        <begin position="698"/>
        <end position="724"/>
    </location>
</feature>
<dbReference type="Pfam" id="PF00754">
    <property type="entry name" value="F5_F8_type_C"/>
    <property type="match status" value="1"/>
</dbReference>
<dbReference type="Gene3D" id="1.10.1330.10">
    <property type="entry name" value="Dockerin domain"/>
    <property type="match status" value="1"/>
</dbReference>
<dbReference type="SUPFAM" id="SSF49265">
    <property type="entry name" value="Fibronectin type III"/>
    <property type="match status" value="1"/>
</dbReference>
<dbReference type="InterPro" id="IPR000421">
    <property type="entry name" value="FA58C"/>
</dbReference>
<dbReference type="InterPro" id="IPR002102">
    <property type="entry name" value="Cohesin_dom"/>
</dbReference>
<dbReference type="Proteomes" id="UP001519344">
    <property type="component" value="Unassembled WGS sequence"/>
</dbReference>
<dbReference type="CDD" id="cd00063">
    <property type="entry name" value="FN3"/>
    <property type="match status" value="1"/>
</dbReference>
<evidence type="ECO:0000313" key="7">
    <source>
        <dbReference type="Proteomes" id="UP001519344"/>
    </source>
</evidence>
<evidence type="ECO:0000259" key="4">
    <source>
        <dbReference type="PROSITE" id="PS50853"/>
    </source>
</evidence>
<sequence length="1106" mass="117636">MRSFKKIVSSVSMMAIVLSLWSPAGISQAATPITDANSTIFGPNVYVFSPDMPAADIQSTASSIFGRQENNEFGTERDALLFKPGSYNVNFYVGFNTQVSGLGQNPDDVLINGGLNVNADWDNGNATRNFWRGIENLSINPTLTIPAPAHISSGTTQIAVSQAAPLRRLHIKGKLNLFDFDSNWNAGWASGGFLADSIVDGQITPASQQQWFSRNSQWSNWSNGVWNMLFVGDKNTPAGTFPDQPYTVVPNTPVIREKPYLYIDNTNQYQVFVPSLSQDTQGASWATGATPGQSIGIDQFYIVRSDQPSTSSAASINAALAAGKNLLFTPGIYRLDDTIRINNANTVVLGIGMPTLIPTTDKPAMTVADVDGVKLAGLLYEAGPNATSTLLEIGPTGSTNNHATNPTSLHDLFFRTGGAVAGTNTSQMKINSNNVIGDHFWMWRADHGAGAGWTSNVSTNGLIVNGTDVTIYGLFNEHHNEYQTIWNGNGGRLYFYQSEIPYDVPNQAAWMNGSKKGYASYKVADSVTTHEAWGLGVYSYFRDAAVKLDSAIEAPNTAGVKIHHATSIWLNGTPGSEITHIVNNLGGRVYGSSGTAMRQTLNEFVGTDVGDSVPPSAPTNLAATATTYNQVNLTWTASTDNVSVASYDIYRNGSLIGNTTSSSYSDTSTKPGTAYSYTVTAKDGANNVSAVSNTATVTTPKKPLDRTGWTATSTSTSTDGPMNLLDGNMNTRFSMGKPMAPSPEQSFTIDMKVPTAITSIEMDSTGSNTDYARGYELYVSNDGVNWGSPIATGTPVSGPIVTVNFEPQTVRYFKVIQTGKVSNWWSVRELRVYGLTAASAALTVPAKVTSGQNFDATVDLDSVVSNVYAQDITITYDPNVVEFISAESLQPKVVIAAHSNAGGRLRLLTANIGGGNVNGSLLTLHWKAKETNDNVSTTIALSSLVLADLQTETNLDGSSKVVLVKAIVDLTELRTLINDAQTKHDAATEGSGTGQYPAGSKATLQAAITSAYNVANNSDATKLEVAGAITALTAALQSFSSSVNTTDPADLNNDGQFTVGDLAIVAAAYGKTSSDADWAMYKRADSNRDGKVDLADLAAVAQRILQ</sequence>
<evidence type="ECO:0000256" key="2">
    <source>
        <dbReference type="SAM" id="SignalP"/>
    </source>
</evidence>
<keyword evidence="2" id="KW-0732">Signal</keyword>
<dbReference type="CDD" id="cd08547">
    <property type="entry name" value="Type_II_cohesin"/>
    <property type="match status" value="1"/>
</dbReference>
<organism evidence="6 7">
    <name type="scientific">Paenibacillus aceris</name>
    <dbReference type="NCBI Taxonomy" id="869555"/>
    <lineage>
        <taxon>Bacteria</taxon>
        <taxon>Bacillati</taxon>
        <taxon>Bacillota</taxon>
        <taxon>Bacilli</taxon>
        <taxon>Bacillales</taxon>
        <taxon>Paenibacillaceae</taxon>
        <taxon>Paenibacillus</taxon>
    </lineage>
</organism>
<evidence type="ECO:0000259" key="3">
    <source>
        <dbReference type="PROSITE" id="PS50022"/>
    </source>
</evidence>
<dbReference type="PROSITE" id="PS00018">
    <property type="entry name" value="EF_HAND_1"/>
    <property type="match status" value="1"/>
</dbReference>
<reference evidence="6 7" key="1">
    <citation type="submission" date="2021-03" db="EMBL/GenBank/DDBJ databases">
        <title>Genomic Encyclopedia of Type Strains, Phase IV (KMG-IV): sequencing the most valuable type-strain genomes for metagenomic binning, comparative biology and taxonomic classification.</title>
        <authorList>
            <person name="Goeker M."/>
        </authorList>
    </citation>
    <scope>NUCLEOTIDE SEQUENCE [LARGE SCALE GENOMIC DNA]</scope>
    <source>
        <strain evidence="6 7">DSM 24950</strain>
    </source>
</reference>
<name>A0ABS4HWG5_9BACL</name>
<evidence type="ECO:0000256" key="1">
    <source>
        <dbReference type="SAM" id="MobiDB-lite"/>
    </source>
</evidence>
<dbReference type="PROSITE" id="PS50022">
    <property type="entry name" value="FA58C_3"/>
    <property type="match status" value="1"/>
</dbReference>
<dbReference type="InterPro" id="IPR013783">
    <property type="entry name" value="Ig-like_fold"/>
</dbReference>
<evidence type="ECO:0000313" key="6">
    <source>
        <dbReference type="EMBL" id="MBP1962968.1"/>
    </source>
</evidence>
<keyword evidence="7" id="KW-1185">Reference proteome</keyword>
<protein>
    <submittedName>
        <fullName evidence="6">Uncharacterized protein</fullName>
    </submittedName>
</protein>
<feature type="signal peptide" evidence="2">
    <location>
        <begin position="1"/>
        <end position="29"/>
    </location>
</feature>
<dbReference type="PROSITE" id="PS51766">
    <property type="entry name" value="DOCKERIN"/>
    <property type="match status" value="1"/>
</dbReference>
<dbReference type="Gene3D" id="2.60.40.10">
    <property type="entry name" value="Immunoglobulins"/>
    <property type="match status" value="1"/>
</dbReference>
<dbReference type="InterPro" id="IPR018247">
    <property type="entry name" value="EF_Hand_1_Ca_BS"/>
</dbReference>
<dbReference type="InterPro" id="IPR059186">
    <property type="entry name" value="SACTE_4363"/>
</dbReference>
<evidence type="ECO:0000259" key="5">
    <source>
        <dbReference type="PROSITE" id="PS51766"/>
    </source>
</evidence>
<dbReference type="CDD" id="cd14254">
    <property type="entry name" value="Dockerin_II"/>
    <property type="match status" value="1"/>
</dbReference>